<dbReference type="InterPro" id="IPR036390">
    <property type="entry name" value="WH_DNA-bd_sf"/>
</dbReference>
<dbReference type="PANTHER" id="PTHR33169:SF14">
    <property type="entry name" value="TRANSCRIPTIONAL REGULATOR RV3488"/>
    <property type="match status" value="1"/>
</dbReference>
<evidence type="ECO:0000259" key="1">
    <source>
        <dbReference type="Pfam" id="PF03551"/>
    </source>
</evidence>
<accession>A0ABT9J5X7</accession>
<dbReference type="Gene3D" id="1.10.10.10">
    <property type="entry name" value="Winged helix-like DNA-binding domain superfamily/Winged helix DNA-binding domain"/>
    <property type="match status" value="1"/>
</dbReference>
<evidence type="ECO:0000313" key="2">
    <source>
        <dbReference type="EMBL" id="MDP5277031.1"/>
    </source>
</evidence>
<gene>
    <name evidence="2" type="ORF">Q5Y73_23315</name>
</gene>
<reference evidence="2 3" key="1">
    <citation type="submission" date="2023-08" db="EMBL/GenBank/DDBJ databases">
        <authorList>
            <person name="Park J.-S."/>
        </authorList>
    </citation>
    <scope>NUCLEOTIDE SEQUENCE [LARGE SCALE GENOMIC DNA]</scope>
    <source>
        <strain evidence="2 3">2205SS18-9</strain>
    </source>
</reference>
<dbReference type="Proteomes" id="UP001231941">
    <property type="component" value="Unassembled WGS sequence"/>
</dbReference>
<sequence length="184" mass="21719">MNKPQFIVLGILEQLGQGSGYDIKQMYDLKKVDQWLDVKIGSIYHAIKQLHKDGYIHEVEKKQAGKYPEKTIYTVTEKGKNRFDLLQEKAFLGLFPDFYGFKLALKFNERRTKNEIKEYAKMAIKIIDEKLGSMAEHLNSLDSENHRFHYDAFFIKHEKHLFQAEKEWIQDAVRNIDLIIPVQK</sequence>
<feature type="domain" description="Transcription regulator PadR N-terminal" evidence="1">
    <location>
        <begin position="8"/>
        <end position="83"/>
    </location>
</feature>
<name>A0ABT9J5X7_9BACL</name>
<dbReference type="InterPro" id="IPR036388">
    <property type="entry name" value="WH-like_DNA-bd_sf"/>
</dbReference>
<evidence type="ECO:0000313" key="3">
    <source>
        <dbReference type="Proteomes" id="UP001231941"/>
    </source>
</evidence>
<keyword evidence="3" id="KW-1185">Reference proteome</keyword>
<dbReference type="InterPro" id="IPR005149">
    <property type="entry name" value="Tscrpt_reg_PadR_N"/>
</dbReference>
<dbReference type="InterPro" id="IPR052509">
    <property type="entry name" value="Metal_resp_DNA-bind_regulator"/>
</dbReference>
<organism evidence="2 3">
    <name type="scientific">Chengkuizengella axinellae</name>
    <dbReference type="NCBI Taxonomy" id="3064388"/>
    <lineage>
        <taxon>Bacteria</taxon>
        <taxon>Bacillati</taxon>
        <taxon>Bacillota</taxon>
        <taxon>Bacilli</taxon>
        <taxon>Bacillales</taxon>
        <taxon>Paenibacillaceae</taxon>
        <taxon>Chengkuizengella</taxon>
    </lineage>
</organism>
<protein>
    <submittedName>
        <fullName evidence="2">PadR family transcriptional regulator</fullName>
    </submittedName>
</protein>
<dbReference type="Pfam" id="PF03551">
    <property type="entry name" value="PadR"/>
    <property type="match status" value="1"/>
</dbReference>
<dbReference type="EMBL" id="JAVAMP010000022">
    <property type="protein sequence ID" value="MDP5277031.1"/>
    <property type="molecule type" value="Genomic_DNA"/>
</dbReference>
<proteinExistence type="predicted"/>
<dbReference type="PANTHER" id="PTHR33169">
    <property type="entry name" value="PADR-FAMILY TRANSCRIPTIONAL REGULATOR"/>
    <property type="match status" value="1"/>
</dbReference>
<dbReference type="RefSeq" id="WP_305994332.1">
    <property type="nucleotide sequence ID" value="NZ_JAVAMP010000022.1"/>
</dbReference>
<comment type="caution">
    <text evidence="2">The sequence shown here is derived from an EMBL/GenBank/DDBJ whole genome shotgun (WGS) entry which is preliminary data.</text>
</comment>
<dbReference type="SUPFAM" id="SSF46785">
    <property type="entry name" value="Winged helix' DNA-binding domain"/>
    <property type="match status" value="1"/>
</dbReference>